<dbReference type="EMBL" id="BARS01055028">
    <property type="protein sequence ID" value="GAG42510.1"/>
    <property type="molecule type" value="Genomic_DNA"/>
</dbReference>
<dbReference type="AlphaFoldDB" id="X0XHD2"/>
<accession>X0XHD2</accession>
<sequence length="45" mass="5074">MQIKIISVHSRAFAVNKNGREPLMNANKRELIKIIKSCLAVPRAN</sequence>
<gene>
    <name evidence="1" type="ORF">S01H1_81332</name>
</gene>
<comment type="caution">
    <text evidence="1">The sequence shown here is derived from an EMBL/GenBank/DDBJ whole genome shotgun (WGS) entry which is preliminary data.</text>
</comment>
<name>X0XHD2_9ZZZZ</name>
<proteinExistence type="predicted"/>
<reference evidence="1" key="1">
    <citation type="journal article" date="2014" name="Front. Microbiol.">
        <title>High frequency of phylogenetically diverse reductive dehalogenase-homologous genes in deep subseafloor sedimentary metagenomes.</title>
        <authorList>
            <person name="Kawai M."/>
            <person name="Futagami T."/>
            <person name="Toyoda A."/>
            <person name="Takaki Y."/>
            <person name="Nishi S."/>
            <person name="Hori S."/>
            <person name="Arai W."/>
            <person name="Tsubouchi T."/>
            <person name="Morono Y."/>
            <person name="Uchiyama I."/>
            <person name="Ito T."/>
            <person name="Fujiyama A."/>
            <person name="Inagaki F."/>
            <person name="Takami H."/>
        </authorList>
    </citation>
    <scope>NUCLEOTIDE SEQUENCE</scope>
    <source>
        <strain evidence="1">Expedition CK06-06</strain>
    </source>
</reference>
<organism evidence="1">
    <name type="scientific">marine sediment metagenome</name>
    <dbReference type="NCBI Taxonomy" id="412755"/>
    <lineage>
        <taxon>unclassified sequences</taxon>
        <taxon>metagenomes</taxon>
        <taxon>ecological metagenomes</taxon>
    </lineage>
</organism>
<evidence type="ECO:0000313" key="1">
    <source>
        <dbReference type="EMBL" id="GAG42510.1"/>
    </source>
</evidence>
<protein>
    <submittedName>
        <fullName evidence="1">Uncharacterized protein</fullName>
    </submittedName>
</protein>